<evidence type="ECO:0000256" key="3">
    <source>
        <dbReference type="ARBA" id="ARBA00022801"/>
    </source>
</evidence>
<evidence type="ECO:0000256" key="5">
    <source>
        <dbReference type="SAM" id="SignalP"/>
    </source>
</evidence>
<feature type="region of interest" description="Disordered" evidence="4">
    <location>
        <begin position="149"/>
        <end position="171"/>
    </location>
</feature>
<keyword evidence="3" id="KW-0378">Hydrolase</keyword>
<dbReference type="STRING" id="1387277.SAMN06295998_10147"/>
<gene>
    <name evidence="7" type="ORF">SAMN06295998_10147</name>
</gene>
<dbReference type="PANTHER" id="PTHR30404">
    <property type="entry name" value="N-ACETYLMURAMOYL-L-ALANINE AMIDASE"/>
    <property type="match status" value="1"/>
</dbReference>
<dbReference type="AlphaFoldDB" id="A0A1W1YX28"/>
<dbReference type="CDD" id="cd02696">
    <property type="entry name" value="MurNAc-LAA"/>
    <property type="match status" value="1"/>
</dbReference>
<evidence type="ECO:0000256" key="2">
    <source>
        <dbReference type="ARBA" id="ARBA00011901"/>
    </source>
</evidence>
<feature type="chain" id="PRO_5013275179" description="N-acetylmuramoyl-L-alanine amidase" evidence="5">
    <location>
        <begin position="23"/>
        <end position="408"/>
    </location>
</feature>
<name>A0A1W1YX28_9RHOB</name>
<proteinExistence type="predicted"/>
<dbReference type="SUPFAM" id="SSF53187">
    <property type="entry name" value="Zn-dependent exopeptidases"/>
    <property type="match status" value="1"/>
</dbReference>
<sequence>MSSLRTWTAALVLAVLAQVGFAQDLPGPVRLDPRNSVIQNRLFGGANVDLTLSKGVPYRVYTLGQPNRLVIDFEDVDLGGVDPDALLDSGRFSNLHLGAPRPGWSRLTARMARPMIVAQSAMTIDAGTGKARLHVRLDNADQTDFDARAGDVQDPNRDLPVANGAQPSQTGSGTRLLRVVLDPGHGGLDPGAEADGTTEARLMLTLAREVKETLQRAGGFEVILTRDSDVFISLEARVDIAHDEGADVFISLHADALEEGVATGASVYTLAETASDAASAALAQRHDRDNLLSGLDLTEADDRLTNVLIELARLDNAPRSRALSGHLVTGIRNAVGEVYKHPQRQAGFSVLKAADIPSVLIEVAFLSTSGELRKLRDPMWRANMAAGIRDGLSAWAAEDAATSQLRRR</sequence>
<evidence type="ECO:0000259" key="6">
    <source>
        <dbReference type="SMART" id="SM00646"/>
    </source>
</evidence>
<dbReference type="PANTHER" id="PTHR30404:SF0">
    <property type="entry name" value="N-ACETYLMURAMOYL-L-ALANINE AMIDASE AMIC"/>
    <property type="match status" value="1"/>
</dbReference>
<dbReference type="Pfam" id="PF01520">
    <property type="entry name" value="Amidase_3"/>
    <property type="match status" value="1"/>
</dbReference>
<accession>A0A1W1YX28</accession>
<dbReference type="Gene3D" id="2.60.40.3500">
    <property type="match status" value="1"/>
</dbReference>
<feature type="domain" description="MurNAc-LAA" evidence="6">
    <location>
        <begin position="238"/>
        <end position="393"/>
    </location>
</feature>
<dbReference type="GO" id="GO:0030288">
    <property type="term" value="C:outer membrane-bounded periplasmic space"/>
    <property type="evidence" value="ECO:0007669"/>
    <property type="project" value="TreeGrafter"/>
</dbReference>
<dbReference type="EC" id="3.5.1.28" evidence="2"/>
<dbReference type="InterPro" id="IPR050695">
    <property type="entry name" value="N-acetylmuramoyl_amidase_3"/>
</dbReference>
<dbReference type="SMART" id="SM00646">
    <property type="entry name" value="Ami_3"/>
    <property type="match status" value="1"/>
</dbReference>
<evidence type="ECO:0000256" key="4">
    <source>
        <dbReference type="SAM" id="MobiDB-lite"/>
    </source>
</evidence>
<evidence type="ECO:0000313" key="8">
    <source>
        <dbReference type="Proteomes" id="UP000192330"/>
    </source>
</evidence>
<dbReference type="Proteomes" id="UP000192330">
    <property type="component" value="Unassembled WGS sequence"/>
</dbReference>
<protein>
    <recommendedName>
        <fullName evidence="2">N-acetylmuramoyl-L-alanine amidase</fullName>
        <ecNumber evidence="2">3.5.1.28</ecNumber>
    </recommendedName>
</protein>
<keyword evidence="8" id="KW-1185">Reference proteome</keyword>
<reference evidence="7 8" key="1">
    <citation type="submission" date="2017-04" db="EMBL/GenBank/DDBJ databases">
        <authorList>
            <person name="Afonso C.L."/>
            <person name="Miller P.J."/>
            <person name="Scott M.A."/>
            <person name="Spackman E."/>
            <person name="Goraichik I."/>
            <person name="Dimitrov K.M."/>
            <person name="Suarez D.L."/>
            <person name="Swayne D.E."/>
        </authorList>
    </citation>
    <scope>NUCLEOTIDE SEQUENCE [LARGE SCALE GENOMIC DNA]</scope>
    <source>
        <strain evidence="7 8">CGMCC 1.12644</strain>
    </source>
</reference>
<evidence type="ECO:0000313" key="7">
    <source>
        <dbReference type="EMBL" id="SMC40729.1"/>
    </source>
</evidence>
<dbReference type="Gene3D" id="3.40.630.40">
    <property type="entry name" value="Zn-dependent exopeptidases"/>
    <property type="match status" value="1"/>
</dbReference>
<dbReference type="OrthoDB" id="9806267at2"/>
<keyword evidence="5" id="KW-0732">Signal</keyword>
<feature type="signal peptide" evidence="5">
    <location>
        <begin position="1"/>
        <end position="22"/>
    </location>
</feature>
<comment type="catalytic activity">
    <reaction evidence="1">
        <text>Hydrolyzes the link between N-acetylmuramoyl residues and L-amino acid residues in certain cell-wall glycopeptides.</text>
        <dbReference type="EC" id="3.5.1.28"/>
    </reaction>
</comment>
<dbReference type="GO" id="GO:0008745">
    <property type="term" value="F:N-acetylmuramoyl-L-alanine amidase activity"/>
    <property type="evidence" value="ECO:0007669"/>
    <property type="project" value="UniProtKB-EC"/>
</dbReference>
<organism evidence="7 8">
    <name type="scientific">Primorskyibacter flagellatus</name>
    <dbReference type="NCBI Taxonomy" id="1387277"/>
    <lineage>
        <taxon>Bacteria</taxon>
        <taxon>Pseudomonadati</taxon>
        <taxon>Pseudomonadota</taxon>
        <taxon>Alphaproteobacteria</taxon>
        <taxon>Rhodobacterales</taxon>
        <taxon>Roseobacteraceae</taxon>
        <taxon>Primorskyibacter</taxon>
    </lineage>
</organism>
<dbReference type="GO" id="GO:0009253">
    <property type="term" value="P:peptidoglycan catabolic process"/>
    <property type="evidence" value="ECO:0007669"/>
    <property type="project" value="InterPro"/>
</dbReference>
<dbReference type="EMBL" id="FWYD01000001">
    <property type="protein sequence ID" value="SMC40729.1"/>
    <property type="molecule type" value="Genomic_DNA"/>
</dbReference>
<dbReference type="InterPro" id="IPR002508">
    <property type="entry name" value="MurNAc-LAA_cat"/>
</dbReference>
<dbReference type="RefSeq" id="WP_084349812.1">
    <property type="nucleotide sequence ID" value="NZ_FWYD01000001.1"/>
</dbReference>
<evidence type="ECO:0000256" key="1">
    <source>
        <dbReference type="ARBA" id="ARBA00001561"/>
    </source>
</evidence>